<sequence length="199" mass="23660">SKDYYEIGKMCMDDDMPRNSESQMISATIRWMKENTGCLFLYTMADGIMGKCGYVYQASNFYFGEKYWTQVYLMENGEKLHPRSTKKLCKENAEFSGREKIFWMTTDFMKHKGIRKINGYMFRYIYPLNKKAKKLMKNGSTLEWTRNYPKEKDLKWVDVTDVKNKEIIDQPPFTFETAKYNLKNINSHLKGQTLESFYA</sequence>
<dbReference type="AlphaFoldDB" id="A0A382VWX4"/>
<dbReference type="InterPro" id="IPR057895">
    <property type="entry name" value="Mom"/>
</dbReference>
<organism evidence="1">
    <name type="scientific">marine metagenome</name>
    <dbReference type="NCBI Taxonomy" id="408172"/>
    <lineage>
        <taxon>unclassified sequences</taxon>
        <taxon>metagenomes</taxon>
        <taxon>ecological metagenomes</taxon>
    </lineage>
</organism>
<dbReference type="Pfam" id="PF25680">
    <property type="entry name" value="Mom"/>
    <property type="match status" value="1"/>
</dbReference>
<feature type="non-terminal residue" evidence="1">
    <location>
        <position position="1"/>
    </location>
</feature>
<accession>A0A382VWX4</accession>
<proteinExistence type="predicted"/>
<reference evidence="1" key="1">
    <citation type="submission" date="2018-05" db="EMBL/GenBank/DDBJ databases">
        <authorList>
            <person name="Lanie J.A."/>
            <person name="Ng W.-L."/>
            <person name="Kazmierczak K.M."/>
            <person name="Andrzejewski T.M."/>
            <person name="Davidsen T.M."/>
            <person name="Wayne K.J."/>
            <person name="Tettelin H."/>
            <person name="Glass J.I."/>
            <person name="Rusch D."/>
            <person name="Podicherti R."/>
            <person name="Tsui H.-C.T."/>
            <person name="Winkler M.E."/>
        </authorList>
    </citation>
    <scope>NUCLEOTIDE SEQUENCE</scope>
</reference>
<evidence type="ECO:0000313" key="1">
    <source>
        <dbReference type="EMBL" id="SVD50391.1"/>
    </source>
</evidence>
<name>A0A382VWX4_9ZZZZ</name>
<protein>
    <submittedName>
        <fullName evidence="1">Uncharacterized protein</fullName>
    </submittedName>
</protein>
<gene>
    <name evidence="1" type="ORF">METZ01_LOCUS403245</name>
</gene>
<dbReference type="EMBL" id="UINC01154875">
    <property type="protein sequence ID" value="SVD50391.1"/>
    <property type="molecule type" value="Genomic_DNA"/>
</dbReference>